<evidence type="ECO:0000259" key="7">
    <source>
        <dbReference type="Pfam" id="PF01794"/>
    </source>
</evidence>
<dbReference type="STRING" id="3218.A0A2K1IYY9"/>
<dbReference type="Gene3D" id="1.10.238.10">
    <property type="entry name" value="EF-hand"/>
    <property type="match status" value="1"/>
</dbReference>
<dbReference type="GO" id="GO:0004601">
    <property type="term" value="F:peroxidase activity"/>
    <property type="evidence" value="ECO:0007669"/>
    <property type="project" value="InterPro"/>
</dbReference>
<reference evidence="9 11" key="2">
    <citation type="journal article" date="2018" name="Plant J.">
        <title>The Physcomitrella patens chromosome-scale assembly reveals moss genome structure and evolution.</title>
        <authorList>
            <person name="Lang D."/>
            <person name="Ullrich K.K."/>
            <person name="Murat F."/>
            <person name="Fuchs J."/>
            <person name="Jenkins J."/>
            <person name="Haas F.B."/>
            <person name="Piednoel M."/>
            <person name="Gundlach H."/>
            <person name="Van Bel M."/>
            <person name="Meyberg R."/>
            <person name="Vives C."/>
            <person name="Morata J."/>
            <person name="Symeonidi A."/>
            <person name="Hiss M."/>
            <person name="Muchero W."/>
            <person name="Kamisugi Y."/>
            <person name="Saleh O."/>
            <person name="Blanc G."/>
            <person name="Decker E.L."/>
            <person name="van Gessel N."/>
            <person name="Grimwood J."/>
            <person name="Hayes R.D."/>
            <person name="Graham S.W."/>
            <person name="Gunter L.E."/>
            <person name="McDaniel S.F."/>
            <person name="Hoernstein S.N.W."/>
            <person name="Larsson A."/>
            <person name="Li F.W."/>
            <person name="Perroud P.F."/>
            <person name="Phillips J."/>
            <person name="Ranjan P."/>
            <person name="Rokshar D.S."/>
            <person name="Rothfels C.J."/>
            <person name="Schneider L."/>
            <person name="Shu S."/>
            <person name="Stevenson D.W."/>
            <person name="Thummler F."/>
            <person name="Tillich M."/>
            <person name="Villarreal Aguilar J.C."/>
            <person name="Widiez T."/>
            <person name="Wong G.K."/>
            <person name="Wymore A."/>
            <person name="Zhang Y."/>
            <person name="Zimmer A.D."/>
            <person name="Quatrano R.S."/>
            <person name="Mayer K.F.X."/>
            <person name="Goodstein D."/>
            <person name="Casacuberta J.M."/>
            <person name="Vandepoele K."/>
            <person name="Reski R."/>
            <person name="Cuming A.C."/>
            <person name="Tuskan G.A."/>
            <person name="Maumus F."/>
            <person name="Salse J."/>
            <person name="Schmutz J."/>
            <person name="Rensing S.A."/>
        </authorList>
    </citation>
    <scope>NUCLEOTIDE SEQUENCE [LARGE SCALE GENOMIC DNA]</scope>
    <source>
        <strain evidence="10 11">cv. Gransden 2004</strain>
    </source>
</reference>
<evidence type="ECO:0000256" key="4">
    <source>
        <dbReference type="ARBA" id="ARBA00023002"/>
    </source>
</evidence>
<dbReference type="AlphaFoldDB" id="A0A2K1IYY9"/>
<dbReference type="InterPro" id="IPR013130">
    <property type="entry name" value="Fe3_Rdtase_TM_dom"/>
</dbReference>
<keyword evidence="11" id="KW-1185">Reference proteome</keyword>
<evidence type="ECO:0000256" key="1">
    <source>
        <dbReference type="ARBA" id="ARBA00004141"/>
    </source>
</evidence>
<evidence type="ECO:0008006" key="12">
    <source>
        <dbReference type="Google" id="ProtNLM"/>
    </source>
</evidence>
<feature type="domain" description="Ferric oxidoreductase" evidence="7">
    <location>
        <begin position="105"/>
        <end position="202"/>
    </location>
</feature>
<keyword evidence="4" id="KW-0560">Oxidoreductase</keyword>
<feature type="transmembrane region" description="Helical" evidence="6">
    <location>
        <begin position="109"/>
        <end position="134"/>
    </location>
</feature>
<keyword evidence="5 6" id="KW-0472">Membrane</keyword>
<feature type="domain" description="NADPH oxidase Respiratory burst" evidence="8">
    <location>
        <begin position="42"/>
        <end position="99"/>
    </location>
</feature>
<organism evidence="9">
    <name type="scientific">Physcomitrium patens</name>
    <name type="common">Spreading-leaved earth moss</name>
    <name type="synonym">Physcomitrella patens</name>
    <dbReference type="NCBI Taxonomy" id="3218"/>
    <lineage>
        <taxon>Eukaryota</taxon>
        <taxon>Viridiplantae</taxon>
        <taxon>Streptophyta</taxon>
        <taxon>Embryophyta</taxon>
        <taxon>Bryophyta</taxon>
        <taxon>Bryophytina</taxon>
        <taxon>Bryopsida</taxon>
        <taxon>Funariidae</taxon>
        <taxon>Funariales</taxon>
        <taxon>Funariaceae</taxon>
        <taxon>Physcomitrium</taxon>
    </lineage>
</organism>
<evidence type="ECO:0000313" key="10">
    <source>
        <dbReference type="EnsemblPlants" id="Pp3c19_18750V3.1"/>
    </source>
</evidence>
<dbReference type="PANTHER" id="PTHR11972">
    <property type="entry name" value="NADPH OXIDASE"/>
    <property type="match status" value="1"/>
</dbReference>
<comment type="subcellular location">
    <subcellularLocation>
        <location evidence="1">Membrane</location>
        <topology evidence="1">Multi-pass membrane protein</topology>
    </subcellularLocation>
</comment>
<dbReference type="GO" id="GO:0016020">
    <property type="term" value="C:membrane"/>
    <property type="evidence" value="ECO:0007669"/>
    <property type="project" value="UniProtKB-SubCell"/>
</dbReference>
<evidence type="ECO:0000256" key="6">
    <source>
        <dbReference type="SAM" id="Phobius"/>
    </source>
</evidence>
<feature type="transmembrane region" description="Helical" evidence="6">
    <location>
        <begin position="185"/>
        <end position="204"/>
    </location>
</feature>
<dbReference type="Pfam" id="PF08414">
    <property type="entry name" value="NADPH_Ox"/>
    <property type="match status" value="1"/>
</dbReference>
<protein>
    <recommendedName>
        <fullName evidence="12">Ferric oxidoreductase domain-containing protein</fullName>
    </recommendedName>
</protein>
<feature type="transmembrane region" description="Helical" evidence="6">
    <location>
        <begin position="146"/>
        <end position="164"/>
    </location>
</feature>
<dbReference type="PANTHER" id="PTHR11972:SF153">
    <property type="entry name" value="SUPEROXIDE-GENERATING NADPH OXIDASE HEAVY CHAIN SUBUNIT A"/>
    <property type="match status" value="1"/>
</dbReference>
<evidence type="ECO:0000313" key="9">
    <source>
        <dbReference type="EMBL" id="PNR34489.1"/>
    </source>
</evidence>
<name>A0A2K1IYY9_PHYPA</name>
<proteinExistence type="predicted"/>
<dbReference type="PaxDb" id="3218-PP1S170_19V6.1"/>
<dbReference type="InParanoid" id="A0A2K1IYY9"/>
<dbReference type="Gramene" id="Pp3c19_18750V3.1">
    <property type="protein sequence ID" value="Pp3c19_18750V3.1"/>
    <property type="gene ID" value="Pp3c19_18750"/>
</dbReference>
<keyword evidence="3 6" id="KW-1133">Transmembrane helix</keyword>
<reference evidence="10" key="3">
    <citation type="submission" date="2020-12" db="UniProtKB">
        <authorList>
            <consortium name="EnsemblPlants"/>
        </authorList>
    </citation>
    <scope>IDENTIFICATION</scope>
</reference>
<dbReference type="Pfam" id="PF01794">
    <property type="entry name" value="Ferric_reduct"/>
    <property type="match status" value="1"/>
</dbReference>
<accession>A0A2K1IYY9</accession>
<keyword evidence="2 6" id="KW-0812">Transmembrane</keyword>
<dbReference type="InterPro" id="IPR013623">
    <property type="entry name" value="NADPH_Ox"/>
</dbReference>
<dbReference type="SMR" id="A0A2K1IYY9"/>
<dbReference type="EMBL" id="ABEU02000019">
    <property type="protein sequence ID" value="PNR34489.1"/>
    <property type="molecule type" value="Genomic_DNA"/>
</dbReference>
<evidence type="ECO:0000256" key="5">
    <source>
        <dbReference type="ARBA" id="ARBA00023136"/>
    </source>
</evidence>
<gene>
    <name evidence="9" type="ORF">PHYPA_024306</name>
</gene>
<evidence type="ECO:0000256" key="3">
    <source>
        <dbReference type="ARBA" id="ARBA00022989"/>
    </source>
</evidence>
<dbReference type="InterPro" id="IPR050369">
    <property type="entry name" value="RBOH/FRE"/>
</dbReference>
<dbReference type="EnsemblPlants" id="Pp3c19_18750V3.1">
    <property type="protein sequence ID" value="Pp3c19_18750V3.1"/>
    <property type="gene ID" value="Pp3c19_18750"/>
</dbReference>
<sequence>MSLELGSQHPHNAKVQDLACAGTLKRHPGIVDPELGQCDFVKLQKSGSQAQHAIRGLRIINKATITANQKWWEQVEAWFHKLANSDNLLHQSHFAECIGEWSLSLCTKIIAGGIVAGVLVHVLCHVTCDFPRIINAVDDDYYKMPVGYTGIAMVILMTIAYLLANHRFRRNLVKLPWPFHRLTRFNAFWYSHHLFIIVYILLLVH</sequence>
<evidence type="ECO:0000313" key="11">
    <source>
        <dbReference type="Proteomes" id="UP000006727"/>
    </source>
</evidence>
<reference evidence="9 11" key="1">
    <citation type="journal article" date="2008" name="Science">
        <title>The Physcomitrella genome reveals evolutionary insights into the conquest of land by plants.</title>
        <authorList>
            <person name="Rensing S."/>
            <person name="Lang D."/>
            <person name="Zimmer A."/>
            <person name="Terry A."/>
            <person name="Salamov A."/>
            <person name="Shapiro H."/>
            <person name="Nishiyama T."/>
            <person name="Perroud P.-F."/>
            <person name="Lindquist E."/>
            <person name="Kamisugi Y."/>
            <person name="Tanahashi T."/>
            <person name="Sakakibara K."/>
            <person name="Fujita T."/>
            <person name="Oishi K."/>
            <person name="Shin-I T."/>
            <person name="Kuroki Y."/>
            <person name="Toyoda A."/>
            <person name="Suzuki Y."/>
            <person name="Hashimoto A."/>
            <person name="Yamaguchi K."/>
            <person name="Sugano A."/>
            <person name="Kohara Y."/>
            <person name="Fujiyama A."/>
            <person name="Anterola A."/>
            <person name="Aoki S."/>
            <person name="Ashton N."/>
            <person name="Barbazuk W.B."/>
            <person name="Barker E."/>
            <person name="Bennetzen J."/>
            <person name="Bezanilla M."/>
            <person name="Blankenship R."/>
            <person name="Cho S.H."/>
            <person name="Dutcher S."/>
            <person name="Estelle M."/>
            <person name="Fawcett J.A."/>
            <person name="Gundlach H."/>
            <person name="Hanada K."/>
            <person name="Heyl A."/>
            <person name="Hicks K.A."/>
            <person name="Hugh J."/>
            <person name="Lohr M."/>
            <person name="Mayer K."/>
            <person name="Melkozernov A."/>
            <person name="Murata T."/>
            <person name="Nelson D."/>
            <person name="Pils B."/>
            <person name="Prigge M."/>
            <person name="Reiss B."/>
            <person name="Renner T."/>
            <person name="Rombauts S."/>
            <person name="Rushton P."/>
            <person name="Sanderfoot A."/>
            <person name="Schween G."/>
            <person name="Shiu S.-H."/>
            <person name="Stueber K."/>
            <person name="Theodoulou F.L."/>
            <person name="Tu H."/>
            <person name="Van de Peer Y."/>
            <person name="Verrier P.J."/>
            <person name="Waters E."/>
            <person name="Wood A."/>
            <person name="Yang L."/>
            <person name="Cove D."/>
            <person name="Cuming A."/>
            <person name="Hasebe M."/>
            <person name="Lucas S."/>
            <person name="Mishler D.B."/>
            <person name="Reski R."/>
            <person name="Grigoriev I."/>
            <person name="Quatrano R.S."/>
            <person name="Boore J.L."/>
        </authorList>
    </citation>
    <scope>NUCLEOTIDE SEQUENCE [LARGE SCALE GENOMIC DNA]</scope>
    <source>
        <strain evidence="10 11">cv. Gransden 2004</strain>
    </source>
</reference>
<dbReference type="Proteomes" id="UP000006727">
    <property type="component" value="Chromosome 19"/>
</dbReference>
<evidence type="ECO:0000259" key="8">
    <source>
        <dbReference type="Pfam" id="PF08414"/>
    </source>
</evidence>
<dbReference type="GO" id="GO:0050664">
    <property type="term" value="F:oxidoreductase activity, acting on NAD(P)H, oxygen as acceptor"/>
    <property type="evidence" value="ECO:0007669"/>
    <property type="project" value="InterPro"/>
</dbReference>
<evidence type="ECO:0000256" key="2">
    <source>
        <dbReference type="ARBA" id="ARBA00022692"/>
    </source>
</evidence>